<dbReference type="PROSITE" id="PS00375">
    <property type="entry name" value="UDPGT"/>
    <property type="match status" value="1"/>
</dbReference>
<dbReference type="Gene3D" id="3.40.50.2000">
    <property type="entry name" value="Glycogen Phosphorylase B"/>
    <property type="match status" value="2"/>
</dbReference>
<dbReference type="PANTHER" id="PTHR48047:SF51">
    <property type="entry name" value="GLYCOSYLTRANSFERASE"/>
    <property type="match status" value="1"/>
</dbReference>
<dbReference type="AlphaFoldDB" id="A0AAN9JQ43"/>
<evidence type="ECO:0000256" key="4">
    <source>
        <dbReference type="RuleBase" id="RU003718"/>
    </source>
</evidence>
<comment type="similarity">
    <text evidence="1 4">Belongs to the UDP-glycosyltransferase family.</text>
</comment>
<evidence type="ECO:0000256" key="5">
    <source>
        <dbReference type="RuleBase" id="RU362057"/>
    </source>
</evidence>
<organism evidence="7 8">
    <name type="scientific">Clitoria ternatea</name>
    <name type="common">Butterfly pea</name>
    <dbReference type="NCBI Taxonomy" id="43366"/>
    <lineage>
        <taxon>Eukaryota</taxon>
        <taxon>Viridiplantae</taxon>
        <taxon>Streptophyta</taxon>
        <taxon>Embryophyta</taxon>
        <taxon>Tracheophyta</taxon>
        <taxon>Spermatophyta</taxon>
        <taxon>Magnoliopsida</taxon>
        <taxon>eudicotyledons</taxon>
        <taxon>Gunneridae</taxon>
        <taxon>Pentapetalae</taxon>
        <taxon>rosids</taxon>
        <taxon>fabids</taxon>
        <taxon>Fabales</taxon>
        <taxon>Fabaceae</taxon>
        <taxon>Papilionoideae</taxon>
        <taxon>50 kb inversion clade</taxon>
        <taxon>NPAAA clade</taxon>
        <taxon>indigoferoid/millettioid clade</taxon>
        <taxon>Phaseoleae</taxon>
        <taxon>Clitoria</taxon>
    </lineage>
</organism>
<dbReference type="Proteomes" id="UP001359559">
    <property type="component" value="Unassembled WGS sequence"/>
</dbReference>
<comment type="caution">
    <text evidence="7">The sequence shown here is derived from an EMBL/GenBank/DDBJ whole genome shotgun (WGS) entry which is preliminary data.</text>
</comment>
<dbReference type="EC" id="2.4.1.-" evidence="5"/>
<name>A0AAN9JQ43_CLITE</name>
<dbReference type="PANTHER" id="PTHR48047">
    <property type="entry name" value="GLYCOSYLTRANSFERASE"/>
    <property type="match status" value="1"/>
</dbReference>
<evidence type="ECO:0000313" key="7">
    <source>
        <dbReference type="EMBL" id="KAK7303222.1"/>
    </source>
</evidence>
<proteinExistence type="inferred from homology"/>
<dbReference type="CDD" id="cd03784">
    <property type="entry name" value="GT1_Gtf-like"/>
    <property type="match status" value="1"/>
</dbReference>
<dbReference type="FunFam" id="3.40.50.2000:FF:000107">
    <property type="entry name" value="Glycosyltransferase"/>
    <property type="match status" value="1"/>
</dbReference>
<evidence type="ECO:0000313" key="8">
    <source>
        <dbReference type="Proteomes" id="UP001359559"/>
    </source>
</evidence>
<keyword evidence="2 4" id="KW-0328">Glycosyltransferase</keyword>
<dbReference type="InterPro" id="IPR002213">
    <property type="entry name" value="UDP_glucos_trans"/>
</dbReference>
<dbReference type="InterPro" id="IPR058980">
    <property type="entry name" value="Glyco_transf_N"/>
</dbReference>
<dbReference type="GO" id="GO:0035251">
    <property type="term" value="F:UDP-glucosyltransferase activity"/>
    <property type="evidence" value="ECO:0007669"/>
    <property type="project" value="TreeGrafter"/>
</dbReference>
<gene>
    <name evidence="7" type="ORF">RJT34_14124</name>
</gene>
<dbReference type="InterPro" id="IPR035595">
    <property type="entry name" value="UDP_glycos_trans_CS"/>
</dbReference>
<dbReference type="EMBL" id="JAYKXN010000003">
    <property type="protein sequence ID" value="KAK7303222.1"/>
    <property type="molecule type" value="Genomic_DNA"/>
</dbReference>
<evidence type="ECO:0000256" key="3">
    <source>
        <dbReference type="ARBA" id="ARBA00022679"/>
    </source>
</evidence>
<sequence length="470" mass="53668">MGSTRFADGSNFHIVLFPFMSKGHTIPLLHFAKILLRRSAAVTFVTTPANRPFITHSLADTAATIATLPFLSSPDIPASIESTDKLPSMSLFFQFALSTSSMQAPFEQLLQTLPRVSFMVTDAFLWWTLHSANKFSIPRFAHFGMSCYSVSLHLEARIQGILSGAQPENELNTLTRFPWIKLSKEDFDADLRKQNPNTPEHHFFANFSPTIPQSYGILVNSFYELEPTFVDHVNTHYSPKSWCVGPFCFAETTSSRKVDDSVKPNWMMWLDKRGREKRGVVYVAFGSQAEISREQVEEIAIGLEESRVCFLWVIRKEEWGLAEGFEERVKERGVVVREWVDQREILRHESVEGFVSHCGWNSVLESVCCGVPIVAWPMMAEQFLNARMVEEELGVGLRVERGDGFVKREEVRKKVRELMEGEKGTRVREKVRELADEARKAVEEGGSSWCTLNALLHHTRQYCHQKETEH</sequence>
<evidence type="ECO:0000256" key="1">
    <source>
        <dbReference type="ARBA" id="ARBA00009995"/>
    </source>
</evidence>
<evidence type="ECO:0000256" key="2">
    <source>
        <dbReference type="ARBA" id="ARBA00022676"/>
    </source>
</evidence>
<feature type="domain" description="Glycosyltransferase N-terminal" evidence="6">
    <location>
        <begin position="13"/>
        <end position="247"/>
    </location>
</feature>
<reference evidence="7 8" key="1">
    <citation type="submission" date="2024-01" db="EMBL/GenBank/DDBJ databases">
        <title>The genomes of 5 underutilized Papilionoideae crops provide insights into root nodulation and disease resistance.</title>
        <authorList>
            <person name="Yuan L."/>
        </authorList>
    </citation>
    <scope>NUCLEOTIDE SEQUENCE [LARGE SCALE GENOMIC DNA]</scope>
    <source>
        <strain evidence="7">LY-2023</strain>
        <tissue evidence="7">Leaf</tissue>
    </source>
</reference>
<dbReference type="Pfam" id="PF26168">
    <property type="entry name" value="Glyco_transf_N"/>
    <property type="match status" value="1"/>
</dbReference>
<dbReference type="SUPFAM" id="SSF53756">
    <property type="entry name" value="UDP-Glycosyltransferase/glycogen phosphorylase"/>
    <property type="match status" value="1"/>
</dbReference>
<keyword evidence="8" id="KW-1185">Reference proteome</keyword>
<protein>
    <recommendedName>
        <fullName evidence="5">Glycosyltransferase</fullName>
        <ecNumber evidence="5">2.4.1.-</ecNumber>
    </recommendedName>
</protein>
<evidence type="ECO:0000259" key="6">
    <source>
        <dbReference type="Pfam" id="PF26168"/>
    </source>
</evidence>
<dbReference type="Pfam" id="PF00201">
    <property type="entry name" value="UDPGT"/>
    <property type="match status" value="1"/>
</dbReference>
<accession>A0AAN9JQ43</accession>
<keyword evidence="3 4" id="KW-0808">Transferase</keyword>